<dbReference type="InterPro" id="IPR001590">
    <property type="entry name" value="Peptidase_M12B"/>
</dbReference>
<dbReference type="Pfam" id="PF01562">
    <property type="entry name" value="Pep_M12B_propep"/>
    <property type="match status" value="1"/>
</dbReference>
<reference evidence="10" key="1">
    <citation type="submission" date="2025-08" db="UniProtKB">
        <authorList>
            <consortium name="RefSeq"/>
        </authorList>
    </citation>
    <scope>IDENTIFICATION</scope>
</reference>
<organism evidence="9 10">
    <name type="scientific">Galeopterus variegatus</name>
    <name type="common">Malayan flying lemur</name>
    <name type="synonym">Cynocephalus variegatus</name>
    <dbReference type="NCBI Taxonomy" id="482537"/>
    <lineage>
        <taxon>Eukaryota</taxon>
        <taxon>Metazoa</taxon>
        <taxon>Chordata</taxon>
        <taxon>Craniata</taxon>
        <taxon>Vertebrata</taxon>
        <taxon>Euteleostomi</taxon>
        <taxon>Mammalia</taxon>
        <taxon>Eutheria</taxon>
        <taxon>Euarchontoglires</taxon>
        <taxon>Dermoptera</taxon>
        <taxon>Cynocephalidae</taxon>
        <taxon>Galeopterus</taxon>
    </lineage>
</organism>
<dbReference type="InterPro" id="IPR034027">
    <property type="entry name" value="Reprolysin_adamalysin"/>
</dbReference>
<evidence type="ECO:0000256" key="4">
    <source>
        <dbReference type="SAM" id="MobiDB-lite"/>
    </source>
</evidence>
<dbReference type="InterPro" id="IPR001762">
    <property type="entry name" value="Disintegrin_dom"/>
</dbReference>
<evidence type="ECO:0000259" key="7">
    <source>
        <dbReference type="PROSITE" id="PS50214"/>
    </source>
</evidence>
<evidence type="ECO:0000313" key="10">
    <source>
        <dbReference type="RefSeq" id="XP_008583482.1"/>
    </source>
</evidence>
<dbReference type="PANTHER" id="PTHR11905">
    <property type="entry name" value="ADAM A DISINTEGRIN AND METALLOPROTEASE DOMAIN"/>
    <property type="match status" value="1"/>
</dbReference>
<dbReference type="RefSeq" id="XP_008583482.1">
    <property type="nucleotide sequence ID" value="XM_008585260.1"/>
</dbReference>
<dbReference type="PROSITE" id="PS50214">
    <property type="entry name" value="DISINTEGRIN_2"/>
    <property type="match status" value="1"/>
</dbReference>
<keyword evidence="5" id="KW-0472">Membrane</keyword>
<feature type="domain" description="Peptidase M12B" evidence="8">
    <location>
        <begin position="278"/>
        <end position="475"/>
    </location>
</feature>
<dbReference type="InterPro" id="IPR002870">
    <property type="entry name" value="Peptidase_M12B_N"/>
</dbReference>
<dbReference type="SUPFAM" id="SSF57552">
    <property type="entry name" value="Blood coagulation inhibitor (disintegrin)"/>
    <property type="match status" value="1"/>
</dbReference>
<sequence>MLLLLALLAGLGPGEPRGSCRTTRSWGSGPLARRPTPAVASSVSPVPDPCCGHLSVPRPPPLLWPPQCPLSPTPAVAASVSPVPVPCCGFLSVPRPRPLLWPPQCPPSPTGPDSEATFLRVTVPRKMRSNDSEVSETKVIYVMTIDGKPYTLHLIKHSFIPQNFLIYMYNERGSLHSESPYVMKHCHYQGYVVEFPNSVVTLSICSGLRGFLQFENTSYGIEPLESSARFEHIIYQVKNYNSDIPGLAENYSSIWQKDHLYKVHLSSQKKPLSKLLPQYLEMHIVVEKALYDYMGSEKMAVTQKIIQIIGLVNTMFTQFKLTVILSSLELWSDKNQISTDGDADDILQRFLTWNQDYLVLRPHDIAHLLIYRKHPKYMGATFPGTICNKSYDAGVAMYPDSISLEGFSVVVAQLLGLALGLTYDDIDKCSCARATCIMNREAVTASGIRIFSNCSMHDYRHFVSKFESKCLQNLSNLQPLYQNQPVCGNGILEPNEECDCGNEEKCQFKKCCDSNTCKLKGSVKCGSGLCCTSKCELSVAGTPCRKSMDQECDFTEYCNGTSANCVPDTYAFDGHLCRLGTAYCYNGRCQTTDNQCAKTFGKGAQGAPLACFKEVNALRNGFGNCGSKNSQPSPCEQKDVLCGKLACVWPHKDTYESDVRFAAYSYIQNHVCLSITAGLSVGSDGRDNAYVADGTVCGPQMYCVNKTCREVHLMGSNCNASTKCKGKGICNNFGNCQCFPDHRPPGCEFQIGSPGGSIDDGNVQKPDIYFVKKGYNTHQNDWLILSFCIFLPFFITFIIVITKRNEKKTMQQSEHRI</sequence>
<dbReference type="InterPro" id="IPR006586">
    <property type="entry name" value="ADAM_Cys-rich"/>
</dbReference>
<feature type="signal peptide" evidence="6">
    <location>
        <begin position="1"/>
        <end position="16"/>
    </location>
</feature>
<proteinExistence type="predicted"/>
<keyword evidence="6" id="KW-0732">Signal</keyword>
<dbReference type="GeneID" id="103600917"/>
<dbReference type="InterPro" id="IPR024079">
    <property type="entry name" value="MetalloPept_cat_dom_sf"/>
</dbReference>
<evidence type="ECO:0000256" key="1">
    <source>
        <dbReference type="ARBA" id="ARBA00004167"/>
    </source>
</evidence>
<dbReference type="Pfam" id="PF08516">
    <property type="entry name" value="ADAM_CR"/>
    <property type="match status" value="1"/>
</dbReference>
<feature type="region of interest" description="Disordered" evidence="4">
    <location>
        <begin position="14"/>
        <end position="42"/>
    </location>
</feature>
<evidence type="ECO:0000259" key="8">
    <source>
        <dbReference type="PROSITE" id="PS50215"/>
    </source>
</evidence>
<feature type="disulfide bond" evidence="3">
    <location>
        <begin position="431"/>
        <end position="436"/>
    </location>
</feature>
<feature type="transmembrane region" description="Helical" evidence="5">
    <location>
        <begin position="782"/>
        <end position="801"/>
    </location>
</feature>
<keyword evidence="9" id="KW-1185">Reference proteome</keyword>
<evidence type="ECO:0000256" key="5">
    <source>
        <dbReference type="SAM" id="Phobius"/>
    </source>
</evidence>
<dbReference type="PROSITE" id="PS50215">
    <property type="entry name" value="ADAM_MEPRO"/>
    <property type="match status" value="1"/>
</dbReference>
<keyword evidence="5" id="KW-1133">Transmembrane helix</keyword>
<dbReference type="Pfam" id="PF00200">
    <property type="entry name" value="Disintegrin"/>
    <property type="match status" value="1"/>
</dbReference>
<dbReference type="InterPro" id="IPR018358">
    <property type="entry name" value="Disintegrin_CS"/>
</dbReference>
<dbReference type="Gene3D" id="4.10.70.10">
    <property type="entry name" value="Disintegrin domain"/>
    <property type="match status" value="1"/>
</dbReference>
<feature type="domain" description="Disintegrin" evidence="7">
    <location>
        <begin position="484"/>
        <end position="573"/>
    </location>
</feature>
<comment type="subcellular location">
    <subcellularLocation>
        <location evidence="1">Membrane</location>
        <topology evidence="1">Single-pass membrane protein</topology>
    </subcellularLocation>
</comment>
<gene>
    <name evidence="10" type="primary">LOC103600917</name>
</gene>
<comment type="caution">
    <text evidence="3">Lacks conserved residue(s) required for the propagation of feature annotation.</text>
</comment>
<evidence type="ECO:0000256" key="6">
    <source>
        <dbReference type="SAM" id="SignalP"/>
    </source>
</evidence>
<evidence type="ECO:0000256" key="2">
    <source>
        <dbReference type="ARBA" id="ARBA00023157"/>
    </source>
</evidence>
<protein>
    <submittedName>
        <fullName evidence="10">LOW QUALITY PROTEIN: disintegrin and metalloproteinase domain-containing protein 18-like</fullName>
    </submittedName>
</protein>
<keyword evidence="2 3" id="KW-1015">Disulfide bond</keyword>
<accession>A0ABM0RS91</accession>
<dbReference type="Gene3D" id="3.40.390.10">
    <property type="entry name" value="Collagenase (Catalytic Domain)"/>
    <property type="match status" value="1"/>
</dbReference>
<name>A0ABM0RS91_GALVR</name>
<dbReference type="Pfam" id="PF01421">
    <property type="entry name" value="Reprolysin"/>
    <property type="match status" value="1"/>
</dbReference>
<dbReference type="InterPro" id="IPR036436">
    <property type="entry name" value="Disintegrin_dom_sf"/>
</dbReference>
<evidence type="ECO:0000313" key="9">
    <source>
        <dbReference type="Proteomes" id="UP000694923"/>
    </source>
</evidence>
<dbReference type="PANTHER" id="PTHR11905:SF158">
    <property type="entry name" value="DISINTEGRIN AND METALLOPROTEINASE DOMAIN-CONTAINING PROTEIN 18"/>
    <property type="match status" value="1"/>
</dbReference>
<dbReference type="SMART" id="SM00050">
    <property type="entry name" value="DISIN"/>
    <property type="match status" value="1"/>
</dbReference>
<feature type="chain" id="PRO_5046258729" evidence="6">
    <location>
        <begin position="17"/>
        <end position="817"/>
    </location>
</feature>
<evidence type="ECO:0000256" key="3">
    <source>
        <dbReference type="PROSITE-ProRule" id="PRU00276"/>
    </source>
</evidence>
<dbReference type="Proteomes" id="UP000694923">
    <property type="component" value="Unplaced"/>
</dbReference>
<dbReference type="CDD" id="cd04269">
    <property type="entry name" value="ZnMc_adamalysin_II_like"/>
    <property type="match status" value="1"/>
</dbReference>
<dbReference type="SUPFAM" id="SSF55486">
    <property type="entry name" value="Metalloproteases ('zincins'), catalytic domain"/>
    <property type="match status" value="1"/>
</dbReference>
<dbReference type="PROSITE" id="PS00427">
    <property type="entry name" value="DISINTEGRIN_1"/>
    <property type="match status" value="1"/>
</dbReference>
<keyword evidence="5" id="KW-0812">Transmembrane</keyword>
<dbReference type="SMART" id="SM00608">
    <property type="entry name" value="ACR"/>
    <property type="match status" value="1"/>
</dbReference>